<dbReference type="Proteomes" id="UP000777935">
    <property type="component" value="Unassembled WGS sequence"/>
</dbReference>
<keyword evidence="3" id="KW-1185">Reference proteome</keyword>
<evidence type="ECO:0000313" key="3">
    <source>
        <dbReference type="Proteomes" id="UP000777935"/>
    </source>
</evidence>
<accession>A0ABX2IVI0</accession>
<dbReference type="NCBIfam" id="TIGR03696">
    <property type="entry name" value="Rhs_assc_core"/>
    <property type="match status" value="1"/>
</dbReference>
<dbReference type="InterPro" id="IPR050708">
    <property type="entry name" value="T6SS_VgrG/RHS"/>
</dbReference>
<name>A0ABX2IVI0_9RHOB</name>
<sequence>MAAGSIEQRYGYTGREHDAETGLIYYRARHYDPTLGQFLQRDPIGFAAGDLNLYAYVWNDPYNWTDPSGLMSSTTYGGQAGSSPSRNRAATAGIFGAVVALAYVVSEAMNMDIGNPDDAGDGPDNPPSDDPDATPDTGNPPPPGDDGCDANDELCWEDDEPEDDCVDASDILGKTSHFGERLAERFRGLDWHSIINHGTRYYDYKHGTTIFAYRGKIVSVLRDGRINNIQNKTQSSIDNNLGDR</sequence>
<comment type="caution">
    <text evidence="2">The sequence shown here is derived from an EMBL/GenBank/DDBJ whole genome shotgun (WGS) entry which is preliminary data.</text>
</comment>
<protein>
    <submittedName>
        <fullName evidence="2">RHS repeat-associated core domain-containing protein</fullName>
    </submittedName>
</protein>
<evidence type="ECO:0000256" key="1">
    <source>
        <dbReference type="SAM" id="MobiDB-lite"/>
    </source>
</evidence>
<dbReference type="InterPro" id="IPR022385">
    <property type="entry name" value="Rhs_assc_core"/>
</dbReference>
<evidence type="ECO:0000313" key="2">
    <source>
        <dbReference type="EMBL" id="NSX56929.1"/>
    </source>
</evidence>
<dbReference type="EMBL" id="JABUFE010000024">
    <property type="protein sequence ID" value="NSX56929.1"/>
    <property type="molecule type" value="Genomic_DNA"/>
</dbReference>
<dbReference type="Gene3D" id="2.180.10.10">
    <property type="entry name" value="RHS repeat-associated core"/>
    <property type="match status" value="1"/>
</dbReference>
<proteinExistence type="predicted"/>
<dbReference type="PANTHER" id="PTHR32305">
    <property type="match status" value="1"/>
</dbReference>
<feature type="region of interest" description="Disordered" evidence="1">
    <location>
        <begin position="112"/>
        <end position="153"/>
    </location>
</feature>
<dbReference type="PANTHER" id="PTHR32305:SF15">
    <property type="entry name" value="PROTEIN RHSA-RELATED"/>
    <property type="match status" value="1"/>
</dbReference>
<organism evidence="2 3">
    <name type="scientific">Parasulfitobacter algicola</name>
    <dbReference type="NCBI Taxonomy" id="2614809"/>
    <lineage>
        <taxon>Bacteria</taxon>
        <taxon>Pseudomonadati</taxon>
        <taxon>Pseudomonadota</taxon>
        <taxon>Alphaproteobacteria</taxon>
        <taxon>Rhodobacterales</taxon>
        <taxon>Roseobacteraceae</taxon>
        <taxon>Parasulfitobacter</taxon>
    </lineage>
</organism>
<gene>
    <name evidence="2" type="ORF">HRQ87_19290</name>
</gene>
<reference evidence="2 3" key="1">
    <citation type="submission" date="2020-06" db="EMBL/GenBank/DDBJ databases">
        <title>Sulfitobacter algicola sp. nov., isolated from green algae.</title>
        <authorList>
            <person name="Wang C."/>
        </authorList>
    </citation>
    <scope>NUCLEOTIDE SEQUENCE [LARGE SCALE GENOMIC DNA]</scope>
    <source>
        <strain evidence="2 3">1151</strain>
    </source>
</reference>